<feature type="transmembrane region" description="Helical" evidence="8">
    <location>
        <begin position="156"/>
        <end position="173"/>
    </location>
</feature>
<evidence type="ECO:0000313" key="11">
    <source>
        <dbReference type="Proteomes" id="UP000474042"/>
    </source>
</evidence>
<feature type="transmembrane region" description="Helical" evidence="8">
    <location>
        <begin position="185"/>
        <end position="203"/>
    </location>
</feature>
<protein>
    <recommendedName>
        <fullName evidence="3">histidine kinase</fullName>
        <ecNumber evidence="3">2.7.13.3</ecNumber>
    </recommendedName>
</protein>
<dbReference type="Proteomes" id="UP000474042">
    <property type="component" value="Unassembled WGS sequence"/>
</dbReference>
<evidence type="ECO:0000256" key="7">
    <source>
        <dbReference type="ARBA" id="ARBA00023012"/>
    </source>
</evidence>
<keyword evidence="7" id="KW-0902">Two-component regulatory system</keyword>
<sequence length="415" mass="47821">MPEILDVILTIIQTILFQYTVSCSSKIRELKNDFIMAIAMFVINYWLVKITESLSILNIFWHFIVMIMVYYLYDHDKKIRIINCSIFYIFNCTAIIMVVNGLNLWMNLLDYQGDKTLLIVKLYCILYIFLAAIYILRIKDICNYCNQNKETNPIITFSFIIEFILAISNGNFFKESSFTIDLSLLIGQMFIVITSCYFFILYIKSKRVFQANKSLEIKNLELKNIKDKHAEVIAYLQKIYSLGDKEQVGIILKEIINGNEDIICGKNTEDETSLINVILKNAINKGITVNCDTGFDISLIEMNELELYRIITNIVNNAVRVLKDIKNPTINIRIYKINMQAGIEIENNGPMIVEKNIRKIFEHGFTTKENSDSSHGYGLSIVKELIENSNGTIEVISTELKTIFKIVLPAKCNNV</sequence>
<evidence type="ECO:0000256" key="8">
    <source>
        <dbReference type="SAM" id="Phobius"/>
    </source>
</evidence>
<dbReference type="InterPro" id="IPR036890">
    <property type="entry name" value="HATPase_C_sf"/>
</dbReference>
<evidence type="ECO:0000256" key="1">
    <source>
        <dbReference type="ARBA" id="ARBA00000085"/>
    </source>
</evidence>
<keyword evidence="8" id="KW-0472">Membrane</keyword>
<dbReference type="GO" id="GO:0016036">
    <property type="term" value="P:cellular response to phosphate starvation"/>
    <property type="evidence" value="ECO:0007669"/>
    <property type="project" value="TreeGrafter"/>
</dbReference>
<dbReference type="PANTHER" id="PTHR45453:SF1">
    <property type="entry name" value="PHOSPHATE REGULON SENSOR PROTEIN PHOR"/>
    <property type="match status" value="1"/>
</dbReference>
<keyword evidence="5" id="KW-0808">Transferase</keyword>
<dbReference type="AlphaFoldDB" id="A0A6L9ETE1"/>
<dbReference type="GO" id="GO:0004721">
    <property type="term" value="F:phosphoprotein phosphatase activity"/>
    <property type="evidence" value="ECO:0007669"/>
    <property type="project" value="TreeGrafter"/>
</dbReference>
<organism evidence="10 11">
    <name type="scientific">Clostridium butyricum</name>
    <dbReference type="NCBI Taxonomy" id="1492"/>
    <lineage>
        <taxon>Bacteria</taxon>
        <taxon>Bacillati</taxon>
        <taxon>Bacillota</taxon>
        <taxon>Clostridia</taxon>
        <taxon>Eubacteriales</taxon>
        <taxon>Clostridiaceae</taxon>
        <taxon>Clostridium</taxon>
    </lineage>
</organism>
<feature type="transmembrane region" description="Helical" evidence="8">
    <location>
        <begin position="54"/>
        <end position="73"/>
    </location>
</feature>
<dbReference type="SMART" id="SM00387">
    <property type="entry name" value="HATPase_c"/>
    <property type="match status" value="1"/>
</dbReference>
<dbReference type="PROSITE" id="PS50109">
    <property type="entry name" value="HIS_KIN"/>
    <property type="match status" value="1"/>
</dbReference>
<dbReference type="Pfam" id="PF02518">
    <property type="entry name" value="HATPase_c"/>
    <property type="match status" value="1"/>
</dbReference>
<feature type="domain" description="Histidine kinase" evidence="9">
    <location>
        <begin position="284"/>
        <end position="412"/>
    </location>
</feature>
<dbReference type="GO" id="GO:0005886">
    <property type="term" value="C:plasma membrane"/>
    <property type="evidence" value="ECO:0007669"/>
    <property type="project" value="TreeGrafter"/>
</dbReference>
<proteinExistence type="predicted"/>
<dbReference type="Gene3D" id="3.30.565.10">
    <property type="entry name" value="Histidine kinase-like ATPase, C-terminal domain"/>
    <property type="match status" value="1"/>
</dbReference>
<comment type="catalytic activity">
    <reaction evidence="1">
        <text>ATP + protein L-histidine = ADP + protein N-phospho-L-histidine.</text>
        <dbReference type="EC" id="2.7.13.3"/>
    </reaction>
</comment>
<comment type="caution">
    <text evidence="10">The sequence shown here is derived from an EMBL/GenBank/DDBJ whole genome shotgun (WGS) entry which is preliminary data.</text>
</comment>
<dbReference type="EMBL" id="WOFV02000139">
    <property type="protein sequence ID" value="NAS19977.1"/>
    <property type="molecule type" value="Genomic_DNA"/>
</dbReference>
<keyword evidence="8" id="KW-1133">Transmembrane helix</keyword>
<gene>
    <name evidence="10" type="ORF">GND98_019710</name>
</gene>
<evidence type="ECO:0000256" key="3">
    <source>
        <dbReference type="ARBA" id="ARBA00012438"/>
    </source>
</evidence>
<reference evidence="10 11" key="1">
    <citation type="submission" date="2020-01" db="EMBL/GenBank/DDBJ databases">
        <title>Genome sequence of a 1,3-propanediol producer, Clostridium butyricum S3.</title>
        <authorList>
            <person name="Zhou J."/>
        </authorList>
    </citation>
    <scope>NUCLEOTIDE SEQUENCE [LARGE SCALE GENOMIC DNA]</scope>
    <source>
        <strain evidence="10 11">S3</strain>
    </source>
</reference>
<dbReference type="GO" id="GO:0000155">
    <property type="term" value="F:phosphorelay sensor kinase activity"/>
    <property type="evidence" value="ECO:0007669"/>
    <property type="project" value="TreeGrafter"/>
</dbReference>
<feature type="transmembrane region" description="Helical" evidence="8">
    <location>
        <begin position="85"/>
        <end position="106"/>
    </location>
</feature>
<evidence type="ECO:0000256" key="2">
    <source>
        <dbReference type="ARBA" id="ARBA00004370"/>
    </source>
</evidence>
<dbReference type="SUPFAM" id="SSF55874">
    <property type="entry name" value="ATPase domain of HSP90 chaperone/DNA topoisomerase II/histidine kinase"/>
    <property type="match status" value="1"/>
</dbReference>
<comment type="subcellular location">
    <subcellularLocation>
        <location evidence="2">Membrane</location>
    </subcellularLocation>
</comment>
<dbReference type="InterPro" id="IPR005467">
    <property type="entry name" value="His_kinase_dom"/>
</dbReference>
<evidence type="ECO:0000256" key="6">
    <source>
        <dbReference type="ARBA" id="ARBA00022777"/>
    </source>
</evidence>
<keyword evidence="6" id="KW-0418">Kinase</keyword>
<accession>A0A6L9ETE1</accession>
<evidence type="ECO:0000256" key="5">
    <source>
        <dbReference type="ARBA" id="ARBA00022679"/>
    </source>
</evidence>
<keyword evidence="4" id="KW-0597">Phosphoprotein</keyword>
<evidence type="ECO:0000259" key="9">
    <source>
        <dbReference type="PROSITE" id="PS50109"/>
    </source>
</evidence>
<evidence type="ECO:0000256" key="4">
    <source>
        <dbReference type="ARBA" id="ARBA00022553"/>
    </source>
</evidence>
<evidence type="ECO:0000313" key="10">
    <source>
        <dbReference type="EMBL" id="NAS19977.1"/>
    </source>
</evidence>
<name>A0A6L9ETE1_CLOBU</name>
<feature type="transmembrane region" description="Helical" evidence="8">
    <location>
        <begin position="118"/>
        <end position="136"/>
    </location>
</feature>
<dbReference type="PANTHER" id="PTHR45453">
    <property type="entry name" value="PHOSPHATE REGULON SENSOR PROTEIN PHOR"/>
    <property type="match status" value="1"/>
</dbReference>
<dbReference type="InterPro" id="IPR050351">
    <property type="entry name" value="BphY/WalK/GraS-like"/>
</dbReference>
<keyword evidence="8" id="KW-0812">Transmembrane</keyword>
<dbReference type="InterPro" id="IPR003594">
    <property type="entry name" value="HATPase_dom"/>
</dbReference>
<dbReference type="EC" id="2.7.13.3" evidence="3"/>